<organism evidence="1 2">
    <name type="scientific">Nitrococcus mobilis Nb-231</name>
    <dbReference type="NCBI Taxonomy" id="314278"/>
    <lineage>
        <taxon>Bacteria</taxon>
        <taxon>Pseudomonadati</taxon>
        <taxon>Pseudomonadota</taxon>
        <taxon>Gammaproteobacteria</taxon>
        <taxon>Chromatiales</taxon>
        <taxon>Ectothiorhodospiraceae</taxon>
        <taxon>Nitrococcus</taxon>
    </lineage>
</organism>
<accession>A4BUA3</accession>
<name>A4BUA3_9GAMM</name>
<dbReference type="EMBL" id="AAOF01000017">
    <property type="protein sequence ID" value="EAR20777.1"/>
    <property type="molecule type" value="Genomic_DNA"/>
</dbReference>
<reference evidence="1 2" key="1">
    <citation type="submission" date="2006-02" db="EMBL/GenBank/DDBJ databases">
        <authorList>
            <person name="Waterbury J."/>
            <person name="Ferriera S."/>
            <person name="Johnson J."/>
            <person name="Kravitz S."/>
            <person name="Halpern A."/>
            <person name="Remington K."/>
            <person name="Beeson K."/>
            <person name="Tran B."/>
            <person name="Rogers Y.-H."/>
            <person name="Friedman R."/>
            <person name="Venter J.C."/>
        </authorList>
    </citation>
    <scope>NUCLEOTIDE SEQUENCE [LARGE SCALE GENOMIC DNA]</scope>
    <source>
        <strain evidence="1 2">Nb-231</strain>
    </source>
</reference>
<dbReference type="RefSeq" id="WP_005003236.1">
    <property type="nucleotide sequence ID" value="NZ_CH672427.1"/>
</dbReference>
<dbReference type="Pfam" id="PF05973">
    <property type="entry name" value="Gp49"/>
    <property type="match status" value="1"/>
</dbReference>
<gene>
    <name evidence="1" type="ORF">NB231_12841</name>
</gene>
<protein>
    <recommendedName>
        <fullName evidence="3">Phage-related protein</fullName>
    </recommendedName>
</protein>
<sequence length="122" mass="14106">MIRSFPTGARQQAGFQLDRVQRGLRADDFKPMKSIGRGVEEIRIRDDGNAYRVIYIARFEEAVHVPHAFEKKTRETPKADLDVAKQRLQRLLAQGRNILWWRASNSIAFGMPWRIVGAKQKT</sequence>
<proteinExistence type="predicted"/>
<dbReference type="AlphaFoldDB" id="A4BUA3"/>
<comment type="caution">
    <text evidence="1">The sequence shown here is derived from an EMBL/GenBank/DDBJ whole genome shotgun (WGS) entry which is preliminary data.</text>
</comment>
<dbReference type="Proteomes" id="UP000003374">
    <property type="component" value="Unassembled WGS sequence"/>
</dbReference>
<evidence type="ECO:0000313" key="2">
    <source>
        <dbReference type="Proteomes" id="UP000003374"/>
    </source>
</evidence>
<dbReference type="InterPro" id="IPR009241">
    <property type="entry name" value="HigB-like"/>
</dbReference>
<dbReference type="STRING" id="314278.NB231_12841"/>
<keyword evidence="2" id="KW-1185">Reference proteome</keyword>
<evidence type="ECO:0008006" key="3">
    <source>
        <dbReference type="Google" id="ProtNLM"/>
    </source>
</evidence>
<dbReference type="HOGENOM" id="CLU_2024284_0_0_6"/>
<evidence type="ECO:0000313" key="1">
    <source>
        <dbReference type="EMBL" id="EAR20777.1"/>
    </source>
</evidence>
<dbReference type="eggNOG" id="COG4679">
    <property type="taxonomic scope" value="Bacteria"/>
</dbReference>